<dbReference type="GO" id="GO:0051764">
    <property type="term" value="P:actin crosslink formation"/>
    <property type="evidence" value="ECO:0007669"/>
    <property type="project" value="TreeGrafter"/>
</dbReference>
<gene>
    <name evidence="3" type="ORF">GSTENG00017861001</name>
</gene>
<feature type="non-terminal residue" evidence="3">
    <location>
        <position position="1"/>
    </location>
</feature>
<dbReference type="GO" id="GO:0051015">
    <property type="term" value="F:actin filament binding"/>
    <property type="evidence" value="ECO:0007669"/>
    <property type="project" value="TreeGrafter"/>
</dbReference>
<name>Q4SI38_TETNG</name>
<feature type="domain" description="Calponin-homology (CH)" evidence="2">
    <location>
        <begin position="24"/>
        <end position="169"/>
    </location>
</feature>
<dbReference type="InterPro" id="IPR036872">
    <property type="entry name" value="CH_dom_sf"/>
</dbReference>
<dbReference type="AlphaFoldDB" id="Q4SI38"/>
<dbReference type="OrthoDB" id="2250192at2759"/>
<dbReference type="Gene3D" id="1.10.418.10">
    <property type="entry name" value="Calponin-like domain"/>
    <property type="match status" value="1"/>
</dbReference>
<evidence type="ECO:0000259" key="2">
    <source>
        <dbReference type="PROSITE" id="PS50021"/>
    </source>
</evidence>
<feature type="region of interest" description="Disordered" evidence="1">
    <location>
        <begin position="279"/>
        <end position="327"/>
    </location>
</feature>
<proteinExistence type="predicted"/>
<dbReference type="SMART" id="SM00033">
    <property type="entry name" value="CH"/>
    <property type="match status" value="1"/>
</dbReference>
<organism evidence="3">
    <name type="scientific">Tetraodon nigroviridis</name>
    <name type="common">Spotted green pufferfish</name>
    <name type="synonym">Chelonodon nigroviridis</name>
    <dbReference type="NCBI Taxonomy" id="99883"/>
    <lineage>
        <taxon>Eukaryota</taxon>
        <taxon>Metazoa</taxon>
        <taxon>Chordata</taxon>
        <taxon>Craniata</taxon>
        <taxon>Vertebrata</taxon>
        <taxon>Euteleostomi</taxon>
        <taxon>Actinopterygii</taxon>
        <taxon>Neopterygii</taxon>
        <taxon>Teleostei</taxon>
        <taxon>Neoteleostei</taxon>
        <taxon>Acanthomorphata</taxon>
        <taxon>Eupercaria</taxon>
        <taxon>Tetraodontiformes</taxon>
        <taxon>Tetradontoidea</taxon>
        <taxon>Tetraodontidae</taxon>
        <taxon>Tetraodon</taxon>
    </lineage>
</organism>
<dbReference type="PROSITE" id="PS50021">
    <property type="entry name" value="CH"/>
    <property type="match status" value="1"/>
</dbReference>
<dbReference type="GO" id="GO:0008093">
    <property type="term" value="F:cytoskeletal anchor activity"/>
    <property type="evidence" value="ECO:0007669"/>
    <property type="project" value="TreeGrafter"/>
</dbReference>
<sequence>SGPGLASPQEYHQWLPCRHDASLLPMKEDLSSWLNHLMGVELTADSLMDGLDNGVLLCQLAQLLQEKMIHTNNGKVPQLRHRCLFFKLREFICNLLIFSFLQPFLRRVIHWRADAASGSFFARDNVANFLYWCRKIGVDEAYLFESEDLVLHKQPREVCLCLMELGRAAARYGVEPPGLVKLEREEVDCLSPSPHLPFSFYPPPSLFLPSQASQPPACSPPPSPVAPASSAAFLSETLAVSLASDLPSAATIPAPACEPPPQSPLAACSPCTTTASTQTPLLSSSCTTNTPASPLPTAPSLGRSLPSPAVTSPPPTLAPRKSTPRRCTATNTLDDIVRTQCPNRIIGVD</sequence>
<protein>
    <submittedName>
        <fullName evidence="3">(spotted green pufferfish) hypothetical protein</fullName>
    </submittedName>
</protein>
<evidence type="ECO:0000313" key="3">
    <source>
        <dbReference type="EMBL" id="CAF99694.1"/>
    </source>
</evidence>
<dbReference type="GO" id="GO:0005884">
    <property type="term" value="C:actin filament"/>
    <property type="evidence" value="ECO:0007669"/>
    <property type="project" value="TreeGrafter"/>
</dbReference>
<dbReference type="Pfam" id="PF00307">
    <property type="entry name" value="CH"/>
    <property type="match status" value="1"/>
</dbReference>
<comment type="caution">
    <text evidence="3">The sequence shown here is derived from an EMBL/GenBank/DDBJ whole genome shotgun (WGS) entry which is preliminary data.</text>
</comment>
<dbReference type="PANTHER" id="PTHR46756:SF10">
    <property type="entry name" value="GROWTH ARREST-SPECIFIC 2B"/>
    <property type="match status" value="1"/>
</dbReference>
<dbReference type="KEGG" id="tng:GSTEN00017861G001"/>
<dbReference type="EMBL" id="CAAE01014581">
    <property type="protein sequence ID" value="CAF99694.1"/>
    <property type="molecule type" value="Genomic_DNA"/>
</dbReference>
<dbReference type="SUPFAM" id="SSF47576">
    <property type="entry name" value="Calponin-homology domain, CH-domain"/>
    <property type="match status" value="1"/>
</dbReference>
<evidence type="ECO:0000256" key="1">
    <source>
        <dbReference type="SAM" id="MobiDB-lite"/>
    </source>
</evidence>
<dbReference type="PANTHER" id="PTHR46756">
    <property type="entry name" value="TRANSGELIN"/>
    <property type="match status" value="1"/>
</dbReference>
<reference evidence="3" key="1">
    <citation type="journal article" date="2004" name="Nature">
        <title>Genome duplication in the teleost fish Tetraodon nigroviridis reveals the early vertebrate proto-karyotype.</title>
        <authorList>
            <person name="Jaillon O."/>
            <person name="Aury J.-M."/>
            <person name="Brunet F."/>
            <person name="Petit J.-L."/>
            <person name="Stange-Thomann N."/>
            <person name="Mauceli E."/>
            <person name="Bouneau L."/>
            <person name="Fischer C."/>
            <person name="Ozouf-Costaz C."/>
            <person name="Bernot A."/>
            <person name="Nicaud S."/>
            <person name="Jaffe D."/>
            <person name="Fisher S."/>
            <person name="Lutfalla G."/>
            <person name="Dossat C."/>
            <person name="Segurens B."/>
            <person name="Dasilva C."/>
            <person name="Salanoubat M."/>
            <person name="Levy M."/>
            <person name="Boudet N."/>
            <person name="Castellano S."/>
            <person name="Anthouard V."/>
            <person name="Jubin C."/>
            <person name="Castelli V."/>
            <person name="Katinka M."/>
            <person name="Vacherie B."/>
            <person name="Biemont C."/>
            <person name="Skalli Z."/>
            <person name="Cattolico L."/>
            <person name="Poulain J."/>
            <person name="De Berardinis V."/>
            <person name="Cruaud C."/>
            <person name="Duprat S."/>
            <person name="Brottier P."/>
            <person name="Coutanceau J.-P."/>
            <person name="Gouzy J."/>
            <person name="Parra G."/>
            <person name="Lardier G."/>
            <person name="Chapple C."/>
            <person name="McKernan K.J."/>
            <person name="McEwan P."/>
            <person name="Bosak S."/>
            <person name="Kellis M."/>
            <person name="Volff J.-N."/>
            <person name="Guigo R."/>
            <person name="Zody M.C."/>
            <person name="Mesirov J."/>
            <person name="Lindblad-Toh K."/>
            <person name="Birren B."/>
            <person name="Nusbaum C."/>
            <person name="Kahn D."/>
            <person name="Robinson-Rechavi M."/>
            <person name="Laudet V."/>
            <person name="Schachter V."/>
            <person name="Quetier F."/>
            <person name="Saurin W."/>
            <person name="Scarpelli C."/>
            <person name="Wincker P."/>
            <person name="Lander E.S."/>
            <person name="Weissenbach J."/>
            <person name="Roest Crollius H."/>
        </authorList>
    </citation>
    <scope>NUCLEOTIDE SEQUENCE [LARGE SCALE GENOMIC DNA]</scope>
</reference>
<reference evidence="3" key="2">
    <citation type="submission" date="2004-02" db="EMBL/GenBank/DDBJ databases">
        <authorList>
            <consortium name="Genoscope"/>
            <consortium name="Whitehead Institute Centre for Genome Research"/>
        </authorList>
    </citation>
    <scope>NUCLEOTIDE SEQUENCE</scope>
</reference>
<dbReference type="InterPro" id="IPR001715">
    <property type="entry name" value="CH_dom"/>
</dbReference>
<accession>Q4SI38</accession>